<proteinExistence type="predicted"/>
<organism evidence="2 3">
    <name type="scientific">Caballeronia jiangsuensis</name>
    <dbReference type="NCBI Taxonomy" id="1458357"/>
    <lineage>
        <taxon>Bacteria</taxon>
        <taxon>Pseudomonadati</taxon>
        <taxon>Pseudomonadota</taxon>
        <taxon>Betaproteobacteria</taxon>
        <taxon>Burkholderiales</taxon>
        <taxon>Burkholderiaceae</taxon>
        <taxon>Caballeronia</taxon>
    </lineage>
</organism>
<feature type="compositionally biased region" description="Pro residues" evidence="1">
    <location>
        <begin position="309"/>
        <end position="323"/>
    </location>
</feature>
<comment type="caution">
    <text evidence="2">The sequence shown here is derived from an EMBL/GenBank/DDBJ whole genome shotgun (WGS) entry which is preliminary data.</text>
</comment>
<name>A0ABW9CQW5_9BURK</name>
<dbReference type="RefSeq" id="WP_408162733.1">
    <property type="nucleotide sequence ID" value="NZ_JAQQDB010000026.1"/>
</dbReference>
<evidence type="ECO:0000313" key="2">
    <source>
        <dbReference type="EMBL" id="MFM0520744.1"/>
    </source>
</evidence>
<evidence type="ECO:0000256" key="1">
    <source>
        <dbReference type="SAM" id="MobiDB-lite"/>
    </source>
</evidence>
<accession>A0ABW9CQW5</accession>
<evidence type="ECO:0008006" key="4">
    <source>
        <dbReference type="Google" id="ProtNLM"/>
    </source>
</evidence>
<sequence>MRTRSRYEKFGILIVLGGIFGPAAARIEDCLDAGRDMRSSNWQELQNCENSIGLAPKLWEVRCEPAFGAKLAQISADVDECVRQQNLRDDEKQKRDSDPRIDGLFKLIDKTTDHISPDPIVERIIKHNFEQLKSVSNALVHKMDEVSTSIATFHGGAEMPRASQQRYNGLPGASVGSQRAPEPVEGQQRYYGLPVAPVVQEGYPEQPPPVSRQQHPSTIDALQHVPVRPPPAAKQGTGHSDVAVVRRSSPYQGGRYQPPPATQSVPGDARPAEVVPQHRQYYSAAQAAPQQAPVRPSPPVFQPHYSAAPVPPPSPRPPDPSPAITPYRYTVPGTKPNQ</sequence>
<evidence type="ECO:0000313" key="3">
    <source>
        <dbReference type="Proteomes" id="UP001629462"/>
    </source>
</evidence>
<feature type="region of interest" description="Disordered" evidence="1">
    <location>
        <begin position="250"/>
        <end position="338"/>
    </location>
</feature>
<gene>
    <name evidence="2" type="ORF">PQR08_25270</name>
</gene>
<dbReference type="Proteomes" id="UP001629462">
    <property type="component" value="Unassembled WGS sequence"/>
</dbReference>
<reference evidence="2 3" key="1">
    <citation type="journal article" date="2024" name="Chem. Sci.">
        <title>Discovery of megapolipeptins by genome mining of a Burkholderiales bacteria collection.</title>
        <authorList>
            <person name="Paulo B.S."/>
            <person name="Recchia M.J.J."/>
            <person name="Lee S."/>
            <person name="Fergusson C.H."/>
            <person name="Romanowski S.B."/>
            <person name="Hernandez A."/>
            <person name="Krull N."/>
            <person name="Liu D.Y."/>
            <person name="Cavanagh H."/>
            <person name="Bos A."/>
            <person name="Gray C.A."/>
            <person name="Murphy B.T."/>
            <person name="Linington R.G."/>
            <person name="Eustaquio A.S."/>
        </authorList>
    </citation>
    <scope>NUCLEOTIDE SEQUENCE [LARGE SCALE GENOMIC DNA]</scope>
    <source>
        <strain evidence="2 3">RL17-374-BIF-D</strain>
    </source>
</reference>
<feature type="compositionally biased region" description="Low complexity" evidence="1">
    <location>
        <begin position="279"/>
        <end position="294"/>
    </location>
</feature>
<dbReference type="EMBL" id="JAQQDB010000026">
    <property type="protein sequence ID" value="MFM0520744.1"/>
    <property type="molecule type" value="Genomic_DNA"/>
</dbReference>
<protein>
    <recommendedName>
        <fullName evidence="4">Lipoprotein</fullName>
    </recommendedName>
</protein>
<keyword evidence="3" id="KW-1185">Reference proteome</keyword>